<dbReference type="SUPFAM" id="SSF49503">
    <property type="entry name" value="Cupredoxins"/>
    <property type="match status" value="1"/>
</dbReference>
<accession>A0ABW3JSA8</accession>
<feature type="signal peptide" evidence="2">
    <location>
        <begin position="1"/>
        <end position="17"/>
    </location>
</feature>
<proteinExistence type="inferred from homology"/>
<comment type="similarity">
    <text evidence="1">Belongs to the Cu-Zn superoxide dismutase family.</text>
</comment>
<dbReference type="EMBL" id="JBHTJR010000046">
    <property type="protein sequence ID" value="MFD0993367.1"/>
    <property type="molecule type" value="Genomic_DNA"/>
</dbReference>
<comment type="caution">
    <text evidence="3">The sequence shown here is derived from an EMBL/GenBank/DDBJ whole genome shotgun (WGS) entry which is preliminary data.</text>
</comment>
<keyword evidence="4" id="KW-1185">Reference proteome</keyword>
<dbReference type="Proteomes" id="UP001597062">
    <property type="component" value="Unassembled WGS sequence"/>
</dbReference>
<name>A0ABW3JSA8_9FLAO</name>
<protein>
    <recommendedName>
        <fullName evidence="5">CHRD domain-containing protein</fullName>
    </recommendedName>
</protein>
<dbReference type="SUPFAM" id="SSF49329">
    <property type="entry name" value="Cu,Zn superoxide dismutase-like"/>
    <property type="match status" value="2"/>
</dbReference>
<evidence type="ECO:0000313" key="3">
    <source>
        <dbReference type="EMBL" id="MFD0993367.1"/>
    </source>
</evidence>
<dbReference type="Gene3D" id="2.60.40.200">
    <property type="entry name" value="Superoxide dismutase, copper/zinc binding domain"/>
    <property type="match status" value="2"/>
</dbReference>
<evidence type="ECO:0008006" key="5">
    <source>
        <dbReference type="Google" id="ProtNLM"/>
    </source>
</evidence>
<reference evidence="4" key="1">
    <citation type="journal article" date="2019" name="Int. J. Syst. Evol. Microbiol.">
        <title>The Global Catalogue of Microorganisms (GCM) 10K type strain sequencing project: providing services to taxonomists for standard genome sequencing and annotation.</title>
        <authorList>
            <consortium name="The Broad Institute Genomics Platform"/>
            <consortium name="The Broad Institute Genome Sequencing Center for Infectious Disease"/>
            <person name="Wu L."/>
            <person name="Ma J."/>
        </authorList>
    </citation>
    <scope>NUCLEOTIDE SEQUENCE [LARGE SCALE GENOMIC DNA]</scope>
    <source>
        <strain evidence="4">CCUG 60527</strain>
    </source>
</reference>
<evidence type="ECO:0000313" key="4">
    <source>
        <dbReference type="Proteomes" id="UP001597062"/>
    </source>
</evidence>
<feature type="chain" id="PRO_5045339493" description="CHRD domain-containing protein" evidence="2">
    <location>
        <begin position="18"/>
        <end position="391"/>
    </location>
</feature>
<sequence length="391" mass="41106">MKNFIKLLLVSSFFIFASCGSDDDDNNNGSAVDFTGNVKIYTLGSVIEPLISGTATFREVSDGSTVVELQLQNTPPGGNHPAHIHFNTAIEGGGIAVSLNAVDGNTGESSTSVNALDDGTPITYEQLLDFNGYINVHLSQQDLASIVAQGDIGQNELTGVRKVYTLSEKDVNGISGTVEFAQRLNNSTLVTIDLDGTPSGGSHPAHIHQNDASTGGDIIVGLNPVNGDTGISKTQVSSLVGGSSVSYDDFLSINAYVNVHLSDQDLATIVAQGNIGVNENLPLEIEATYTITNNGTASYVFNGGGFTDSENPDITLTRGKTYVFEMNTPGHPFYINSVQGTGTSGAFSDGVTNNGSISGKVIFEVPDNAPNTLYYNCEFHTVMTGTINIID</sequence>
<dbReference type="PROSITE" id="PS51257">
    <property type="entry name" value="PROKAR_LIPOPROTEIN"/>
    <property type="match status" value="1"/>
</dbReference>
<evidence type="ECO:0000256" key="2">
    <source>
        <dbReference type="SAM" id="SignalP"/>
    </source>
</evidence>
<keyword evidence="2" id="KW-0732">Signal</keyword>
<evidence type="ECO:0000256" key="1">
    <source>
        <dbReference type="ARBA" id="ARBA00010457"/>
    </source>
</evidence>
<organism evidence="3 4">
    <name type="scientific">Tenacibaculum geojense</name>
    <dbReference type="NCBI Taxonomy" id="915352"/>
    <lineage>
        <taxon>Bacteria</taxon>
        <taxon>Pseudomonadati</taxon>
        <taxon>Bacteroidota</taxon>
        <taxon>Flavobacteriia</taxon>
        <taxon>Flavobacteriales</taxon>
        <taxon>Flavobacteriaceae</taxon>
        <taxon>Tenacibaculum</taxon>
    </lineage>
</organism>
<dbReference type="InterPro" id="IPR036423">
    <property type="entry name" value="SOD-like_Cu/Zn_dom_sf"/>
</dbReference>
<dbReference type="RefSeq" id="WP_386107560.1">
    <property type="nucleotide sequence ID" value="NZ_JBHTJR010000046.1"/>
</dbReference>
<gene>
    <name evidence="3" type="ORF">ACFQ1U_09140</name>
</gene>
<dbReference type="InterPro" id="IPR008972">
    <property type="entry name" value="Cupredoxin"/>
</dbReference>